<evidence type="ECO:0000313" key="3">
    <source>
        <dbReference type="Proteomes" id="UP000324632"/>
    </source>
</evidence>
<evidence type="ECO:0000256" key="1">
    <source>
        <dbReference type="SAM" id="MobiDB-lite"/>
    </source>
</evidence>
<dbReference type="AlphaFoldDB" id="A0A5A9PF86"/>
<sequence length="198" mass="21483">MGMGPALILLRSAECWRCFYSLKTAAYLPLICFTCRGRPRCPPQNPDESEGLSRIPACVDRAEALNPSVHTHLKPLSPASHPLIWRSGALEKLRVGVNGGALRGRAGIYRPTRGDLENPVGGRGPGSSLSAGGRRRGRAPRRCEAFLRRWVTCHSPAAFDLSERFLCELNIPAARPRLSETLKGKASAGGQRAFQSLA</sequence>
<feature type="region of interest" description="Disordered" evidence="1">
    <location>
        <begin position="113"/>
        <end position="136"/>
    </location>
</feature>
<accession>A0A5A9PF86</accession>
<organism evidence="2 3">
    <name type="scientific">Triplophysa tibetana</name>
    <dbReference type="NCBI Taxonomy" id="1572043"/>
    <lineage>
        <taxon>Eukaryota</taxon>
        <taxon>Metazoa</taxon>
        <taxon>Chordata</taxon>
        <taxon>Craniata</taxon>
        <taxon>Vertebrata</taxon>
        <taxon>Euteleostomi</taxon>
        <taxon>Actinopterygii</taxon>
        <taxon>Neopterygii</taxon>
        <taxon>Teleostei</taxon>
        <taxon>Ostariophysi</taxon>
        <taxon>Cypriniformes</taxon>
        <taxon>Nemacheilidae</taxon>
        <taxon>Triplophysa</taxon>
    </lineage>
</organism>
<proteinExistence type="predicted"/>
<protein>
    <submittedName>
        <fullName evidence="2">Uncharacterized protein</fullName>
    </submittedName>
</protein>
<reference evidence="2 3" key="1">
    <citation type="journal article" date="2019" name="Mol. Ecol. Resour.">
        <title>Chromosome-level genome assembly of Triplophysa tibetana, a fish adapted to the harsh high-altitude environment of the Tibetan Plateau.</title>
        <authorList>
            <person name="Yang X."/>
            <person name="Liu H."/>
            <person name="Ma Z."/>
            <person name="Zou Y."/>
            <person name="Zou M."/>
            <person name="Mao Y."/>
            <person name="Li X."/>
            <person name="Wang H."/>
            <person name="Chen T."/>
            <person name="Wang W."/>
            <person name="Yang R."/>
        </authorList>
    </citation>
    <scope>NUCLEOTIDE SEQUENCE [LARGE SCALE GENOMIC DNA]</scope>
    <source>
        <strain evidence="2">TTIB1903HZAU</strain>
        <tissue evidence="2">Muscle</tissue>
    </source>
</reference>
<keyword evidence="3" id="KW-1185">Reference proteome</keyword>
<name>A0A5A9PF86_9TELE</name>
<dbReference type="EMBL" id="SOYY01000007">
    <property type="protein sequence ID" value="KAA0719576.1"/>
    <property type="molecule type" value="Genomic_DNA"/>
</dbReference>
<gene>
    <name evidence="2" type="ORF">E1301_Tti022889</name>
</gene>
<comment type="caution">
    <text evidence="2">The sequence shown here is derived from an EMBL/GenBank/DDBJ whole genome shotgun (WGS) entry which is preliminary data.</text>
</comment>
<evidence type="ECO:0000313" key="2">
    <source>
        <dbReference type="EMBL" id="KAA0719576.1"/>
    </source>
</evidence>
<dbReference type="Proteomes" id="UP000324632">
    <property type="component" value="Chromosome 7"/>
</dbReference>